<reference evidence="3 4" key="1">
    <citation type="journal article" date="2017" name="Curr. Biol.">
        <title>Genome architecture and evolution of a unichromosomal asexual nematode.</title>
        <authorList>
            <person name="Fradin H."/>
            <person name="Zegar C."/>
            <person name="Gutwein M."/>
            <person name="Lucas J."/>
            <person name="Kovtun M."/>
            <person name="Corcoran D."/>
            <person name="Baugh L.R."/>
            <person name="Kiontke K."/>
            <person name="Gunsalus K."/>
            <person name="Fitch D.H."/>
            <person name="Piano F."/>
        </authorList>
    </citation>
    <scope>NUCLEOTIDE SEQUENCE [LARGE SCALE GENOMIC DNA]</scope>
    <source>
        <strain evidence="3">PF1309</strain>
    </source>
</reference>
<accession>A0A2A2LJI2</accession>
<dbReference type="EMBL" id="LIAE01006684">
    <property type="protein sequence ID" value="PAV86300.1"/>
    <property type="molecule type" value="Genomic_DNA"/>
</dbReference>
<dbReference type="InterPro" id="IPR041426">
    <property type="entry name" value="Mos1_HTH"/>
</dbReference>
<proteinExistence type="predicted"/>
<protein>
    <recommendedName>
        <fullName evidence="2">Mos1 transposase HTH domain-containing protein</fullName>
    </recommendedName>
</protein>
<dbReference type="OrthoDB" id="5825689at2759"/>
<sequence>MDDLSGETVARQAGDLVGTSEARPDKQSGEELNACLKGTHWSRLPVEMQIEIVKQKNLDNGDKLNLLCAYPDLLSVISNSYPHDHPDAANEGKNTWSDPPNIHIEYVLKPSCLELDFDNNDKWTTLNEFVESFSVLFELNKLHVHSPIHADEDSLLSHFSKFPPSLCFDNVLSRALPEGFLHVGHAAKFLRWRQNNNASRVTSNINNAYSEGTVSCWTVNRWFYRFAAEDTSLQENERYERPSSIDNNELQSAIKANPETTT</sequence>
<organism evidence="3 4">
    <name type="scientific">Diploscapter pachys</name>
    <dbReference type="NCBI Taxonomy" id="2018661"/>
    <lineage>
        <taxon>Eukaryota</taxon>
        <taxon>Metazoa</taxon>
        <taxon>Ecdysozoa</taxon>
        <taxon>Nematoda</taxon>
        <taxon>Chromadorea</taxon>
        <taxon>Rhabditida</taxon>
        <taxon>Rhabditina</taxon>
        <taxon>Rhabditomorpha</taxon>
        <taxon>Rhabditoidea</taxon>
        <taxon>Rhabditidae</taxon>
        <taxon>Diploscapter</taxon>
    </lineage>
</organism>
<dbReference type="Pfam" id="PF17906">
    <property type="entry name" value="HTH_48"/>
    <property type="match status" value="1"/>
</dbReference>
<dbReference type="AlphaFoldDB" id="A0A2A2LJI2"/>
<comment type="caution">
    <text evidence="3">The sequence shown here is derived from an EMBL/GenBank/DDBJ whole genome shotgun (WGS) entry which is preliminary data.</text>
</comment>
<gene>
    <name evidence="3" type="ORF">WR25_20451</name>
</gene>
<feature type="domain" description="Mos1 transposase HTH" evidence="2">
    <location>
        <begin position="191"/>
        <end position="230"/>
    </location>
</feature>
<dbReference type="STRING" id="2018661.A0A2A2LJI2"/>
<evidence type="ECO:0000313" key="4">
    <source>
        <dbReference type="Proteomes" id="UP000218231"/>
    </source>
</evidence>
<evidence type="ECO:0000313" key="3">
    <source>
        <dbReference type="EMBL" id="PAV86300.1"/>
    </source>
</evidence>
<evidence type="ECO:0000256" key="1">
    <source>
        <dbReference type="SAM" id="MobiDB-lite"/>
    </source>
</evidence>
<feature type="region of interest" description="Disordered" evidence="1">
    <location>
        <begin position="1"/>
        <end position="29"/>
    </location>
</feature>
<evidence type="ECO:0000259" key="2">
    <source>
        <dbReference type="Pfam" id="PF17906"/>
    </source>
</evidence>
<name>A0A2A2LJI2_9BILA</name>
<keyword evidence="4" id="KW-1185">Reference proteome</keyword>
<dbReference type="Proteomes" id="UP000218231">
    <property type="component" value="Unassembled WGS sequence"/>
</dbReference>
<feature type="region of interest" description="Disordered" evidence="1">
    <location>
        <begin position="239"/>
        <end position="262"/>
    </location>
</feature>